<feature type="transmembrane region" description="Helical" evidence="8">
    <location>
        <begin position="254"/>
        <end position="276"/>
    </location>
</feature>
<keyword evidence="5 8" id="KW-0812">Transmembrane</keyword>
<dbReference type="PRINTS" id="PR01036">
    <property type="entry name" value="TCRTETB"/>
</dbReference>
<dbReference type="InterPro" id="IPR020846">
    <property type="entry name" value="MFS_dom"/>
</dbReference>
<evidence type="ECO:0000256" key="2">
    <source>
        <dbReference type="ARBA" id="ARBA00008537"/>
    </source>
</evidence>
<dbReference type="SUPFAM" id="SSF103473">
    <property type="entry name" value="MFS general substrate transporter"/>
    <property type="match status" value="1"/>
</dbReference>
<evidence type="ECO:0000313" key="11">
    <source>
        <dbReference type="Proteomes" id="UP001428817"/>
    </source>
</evidence>
<evidence type="ECO:0000313" key="10">
    <source>
        <dbReference type="EMBL" id="GAA5168858.1"/>
    </source>
</evidence>
<feature type="transmembrane region" description="Helical" evidence="8">
    <location>
        <begin position="312"/>
        <end position="332"/>
    </location>
</feature>
<accession>A0ABP9QX90</accession>
<dbReference type="InterPro" id="IPR036259">
    <property type="entry name" value="MFS_trans_sf"/>
</dbReference>
<feature type="transmembrane region" description="Helical" evidence="8">
    <location>
        <begin position="152"/>
        <end position="173"/>
    </location>
</feature>
<keyword evidence="7 8" id="KW-0472">Membrane</keyword>
<feature type="transmembrane region" description="Helical" evidence="8">
    <location>
        <begin position="36"/>
        <end position="56"/>
    </location>
</feature>
<evidence type="ECO:0000256" key="8">
    <source>
        <dbReference type="SAM" id="Phobius"/>
    </source>
</evidence>
<dbReference type="EMBL" id="BAABJP010000041">
    <property type="protein sequence ID" value="GAA5168858.1"/>
    <property type="molecule type" value="Genomic_DNA"/>
</dbReference>
<dbReference type="Gene3D" id="1.20.1720.10">
    <property type="entry name" value="Multidrug resistance protein D"/>
    <property type="match status" value="1"/>
</dbReference>
<dbReference type="Proteomes" id="UP001428817">
    <property type="component" value="Unassembled WGS sequence"/>
</dbReference>
<evidence type="ECO:0000256" key="1">
    <source>
        <dbReference type="ARBA" id="ARBA00004651"/>
    </source>
</evidence>
<feature type="transmembrane region" description="Helical" evidence="8">
    <location>
        <begin position="62"/>
        <end position="83"/>
    </location>
</feature>
<dbReference type="InterPro" id="IPR004638">
    <property type="entry name" value="EmrB-like"/>
</dbReference>
<keyword evidence="6 8" id="KW-1133">Transmembrane helix</keyword>
<dbReference type="Gene3D" id="1.20.1250.20">
    <property type="entry name" value="MFS general substrate transporter like domains"/>
    <property type="match status" value="1"/>
</dbReference>
<evidence type="ECO:0000256" key="4">
    <source>
        <dbReference type="ARBA" id="ARBA00022475"/>
    </source>
</evidence>
<organism evidence="10 11">
    <name type="scientific">Pseudonocardia eucalypti</name>
    <dbReference type="NCBI Taxonomy" id="648755"/>
    <lineage>
        <taxon>Bacteria</taxon>
        <taxon>Bacillati</taxon>
        <taxon>Actinomycetota</taxon>
        <taxon>Actinomycetes</taxon>
        <taxon>Pseudonocardiales</taxon>
        <taxon>Pseudonocardiaceae</taxon>
        <taxon>Pseudonocardia</taxon>
    </lineage>
</organism>
<dbReference type="PANTHER" id="PTHR42718:SF9">
    <property type="entry name" value="MAJOR FACILITATOR SUPERFAMILY MULTIDRUG TRANSPORTER MFSC"/>
    <property type="match status" value="1"/>
</dbReference>
<dbReference type="PROSITE" id="PS50850">
    <property type="entry name" value="MFS"/>
    <property type="match status" value="1"/>
</dbReference>
<keyword evidence="11" id="KW-1185">Reference proteome</keyword>
<name>A0ABP9QX90_9PSEU</name>
<keyword evidence="3" id="KW-0813">Transport</keyword>
<evidence type="ECO:0000256" key="7">
    <source>
        <dbReference type="ARBA" id="ARBA00023136"/>
    </source>
</evidence>
<dbReference type="Pfam" id="PF07690">
    <property type="entry name" value="MFS_1"/>
    <property type="match status" value="1"/>
</dbReference>
<feature type="transmembrane region" description="Helical" evidence="8">
    <location>
        <begin position="185"/>
        <end position="203"/>
    </location>
</feature>
<feature type="transmembrane region" description="Helical" evidence="8">
    <location>
        <begin position="215"/>
        <end position="234"/>
    </location>
</feature>
<feature type="transmembrane region" description="Helical" evidence="8">
    <location>
        <begin position="90"/>
        <end position="111"/>
    </location>
</feature>
<dbReference type="CDD" id="cd17503">
    <property type="entry name" value="MFS_LmrB_MDR_like"/>
    <property type="match status" value="1"/>
</dbReference>
<comment type="similarity">
    <text evidence="2">Belongs to the major facilitator superfamily. EmrB family.</text>
</comment>
<protein>
    <submittedName>
        <fullName evidence="10">DHA2 family efflux MFS transporter permease subunit</fullName>
    </submittedName>
</protein>
<comment type="subcellular location">
    <subcellularLocation>
        <location evidence="1">Cell membrane</location>
        <topology evidence="1">Multi-pass membrane protein</topology>
    </subcellularLocation>
</comment>
<feature type="transmembrane region" description="Helical" evidence="8">
    <location>
        <begin position="288"/>
        <end position="306"/>
    </location>
</feature>
<feature type="transmembrane region" description="Helical" evidence="8">
    <location>
        <begin position="123"/>
        <end position="145"/>
    </location>
</feature>
<dbReference type="NCBIfam" id="TIGR00711">
    <property type="entry name" value="efflux_EmrB"/>
    <property type="match status" value="1"/>
</dbReference>
<proteinExistence type="inferred from homology"/>
<feature type="transmembrane region" description="Helical" evidence="8">
    <location>
        <begin position="6"/>
        <end position="24"/>
    </location>
</feature>
<feature type="domain" description="Major facilitator superfamily (MFS) profile" evidence="9">
    <location>
        <begin position="1"/>
        <end position="477"/>
    </location>
</feature>
<feature type="transmembrane region" description="Helical" evidence="8">
    <location>
        <begin position="454"/>
        <end position="471"/>
    </location>
</feature>
<reference evidence="11" key="1">
    <citation type="journal article" date="2019" name="Int. J. Syst. Evol. Microbiol.">
        <title>The Global Catalogue of Microorganisms (GCM) 10K type strain sequencing project: providing services to taxonomists for standard genome sequencing and annotation.</title>
        <authorList>
            <consortium name="The Broad Institute Genomics Platform"/>
            <consortium name="The Broad Institute Genome Sequencing Center for Infectious Disease"/>
            <person name="Wu L."/>
            <person name="Ma J."/>
        </authorList>
    </citation>
    <scope>NUCLEOTIDE SEQUENCE [LARGE SCALE GENOMIC DNA]</scope>
    <source>
        <strain evidence="11">JCM 18303</strain>
    </source>
</reference>
<dbReference type="PANTHER" id="PTHR42718">
    <property type="entry name" value="MAJOR FACILITATOR SUPERFAMILY MULTIDRUG TRANSPORTER MFSC"/>
    <property type="match status" value="1"/>
</dbReference>
<gene>
    <name evidence="10" type="ORF">GCM10023321_63540</name>
</gene>
<evidence type="ECO:0000259" key="9">
    <source>
        <dbReference type="PROSITE" id="PS50850"/>
    </source>
</evidence>
<sequence>MLITGMFMSILDVSIVNVAIPTIQKQFAASTQDIQWITTAYTLCLGMVVPGTAWLGDRFGLTRTYLVSLLSFAAASALCALAWDLPSMVAFRILQAIPGGIIPVVCVTMLYRIVPSERIGTAMGLYGLGIVVAPAIGPTLGGYLVDYVDWRLIFLLNLPIGLVGCVAAAAVLPRFGPGPRRRFDLPGFAAAASGLFALLLAVSEGQDWGWTGYRVLGLTVFGLLALALFVVLELEVEQPLLDLRVFRHWPFVNSLLLITANSVALFSPLFYLPLFLQEGRGMQAFDTGLLLLPPALVMLVMMPIAGRLYDLIGPRIPTVLGLVVTGYGMVLMADISADITRQEVVVWTMVRSLGVGLCMMPIMTGGISALPPEIVSSGSAVNTIVQRVATAFGLAALTALATTVQAQTLADRAALLDPGADPRLHELAARGASALYPLMRELQLQTMATSFHDVFLVIAWMSFAAAGLALLQRHGRPARAGTAEPAEIG</sequence>
<dbReference type="InterPro" id="IPR011701">
    <property type="entry name" value="MFS"/>
</dbReference>
<evidence type="ECO:0000256" key="6">
    <source>
        <dbReference type="ARBA" id="ARBA00022989"/>
    </source>
</evidence>
<evidence type="ECO:0000256" key="3">
    <source>
        <dbReference type="ARBA" id="ARBA00022448"/>
    </source>
</evidence>
<keyword evidence="4" id="KW-1003">Cell membrane</keyword>
<evidence type="ECO:0000256" key="5">
    <source>
        <dbReference type="ARBA" id="ARBA00022692"/>
    </source>
</evidence>
<comment type="caution">
    <text evidence="10">The sequence shown here is derived from an EMBL/GenBank/DDBJ whole genome shotgun (WGS) entry which is preliminary data.</text>
</comment>